<name>A0A7J7E8H1_DICBM</name>
<evidence type="ECO:0000313" key="1">
    <source>
        <dbReference type="EMBL" id="KAF5911991.1"/>
    </source>
</evidence>
<dbReference type="AlphaFoldDB" id="A0A7J7E8H1"/>
<proteinExistence type="predicted"/>
<dbReference type="SUPFAM" id="SSF49785">
    <property type="entry name" value="Galactose-binding domain-like"/>
    <property type="match status" value="1"/>
</dbReference>
<accession>A0A7J7E8H1</accession>
<protein>
    <recommendedName>
        <fullName evidence="3">Nuclear receptor 2C2-associated protein</fullName>
    </recommendedName>
</protein>
<evidence type="ECO:0008006" key="3">
    <source>
        <dbReference type="Google" id="ProtNLM"/>
    </source>
</evidence>
<keyword evidence="2" id="KW-1185">Reference proteome</keyword>
<evidence type="ECO:0000313" key="2">
    <source>
        <dbReference type="Proteomes" id="UP000551758"/>
    </source>
</evidence>
<dbReference type="Gene3D" id="2.60.120.260">
    <property type="entry name" value="Galactose-binding domain-like"/>
    <property type="match status" value="1"/>
</dbReference>
<organism evidence="1 2">
    <name type="scientific">Diceros bicornis minor</name>
    <name type="common">South-central black rhinoceros</name>
    <dbReference type="NCBI Taxonomy" id="77932"/>
    <lineage>
        <taxon>Eukaryota</taxon>
        <taxon>Metazoa</taxon>
        <taxon>Chordata</taxon>
        <taxon>Craniata</taxon>
        <taxon>Vertebrata</taxon>
        <taxon>Euteleostomi</taxon>
        <taxon>Mammalia</taxon>
        <taxon>Eutheria</taxon>
        <taxon>Laurasiatheria</taxon>
        <taxon>Perissodactyla</taxon>
        <taxon>Rhinocerotidae</taxon>
        <taxon>Diceros</taxon>
    </lineage>
</organism>
<comment type="caution">
    <text evidence="1">The sequence shown here is derived from an EMBL/GenBank/DDBJ whole genome shotgun (WGS) entry which is preliminary data.</text>
</comment>
<dbReference type="EMBL" id="JACDTQ010003868">
    <property type="protein sequence ID" value="KAF5911991.1"/>
    <property type="molecule type" value="Genomic_DNA"/>
</dbReference>
<gene>
    <name evidence="1" type="ORF">HPG69_003264</name>
</gene>
<dbReference type="Proteomes" id="UP000551758">
    <property type="component" value="Unassembled WGS sequence"/>
</dbReference>
<dbReference type="FunFam" id="2.60.120.260:FF:000145">
    <property type="entry name" value="Nuclear receptor 2C2-associated protein"/>
    <property type="match status" value="1"/>
</dbReference>
<reference evidence="1 2" key="1">
    <citation type="journal article" date="2020" name="Mol. Biol. Evol.">
        <title>Interspecific Gene Flow and the Evolution of Specialization in Black and White Rhinoceros.</title>
        <authorList>
            <person name="Moodley Y."/>
            <person name="Westbury M.V."/>
            <person name="Russo I.M."/>
            <person name="Gopalakrishnan S."/>
            <person name="Rakotoarivelo A."/>
            <person name="Olsen R.A."/>
            <person name="Prost S."/>
            <person name="Tunstall T."/>
            <person name="Ryder O.A."/>
            <person name="Dalen L."/>
            <person name="Bruford M.W."/>
        </authorList>
    </citation>
    <scope>NUCLEOTIDE SEQUENCE [LARGE SCALE GENOMIC DNA]</scope>
    <source>
        <strain evidence="1">SBR-YM</strain>
        <tissue evidence="1">Skin</tissue>
    </source>
</reference>
<sequence length="179" mass="20055">MVPAPCSRPSRPCGAKMTHSLVCPETLSRVSSVLNRNTRQFGKKHLFDQDEETCWNSDQGPSQWVILEFPQRVRVSQLQIQFQGGFSSRRGCLEGSQGSEALSKIVDFYPEDNNSLQISCPSLWGGVETTSHLFPLTARAHTFPVPAAEVDRLKVTFENATDFFGRVVIYHLRVLGEKV</sequence>
<dbReference type="InterPro" id="IPR008979">
    <property type="entry name" value="Galactose-bd-like_sf"/>
</dbReference>